<proteinExistence type="predicted"/>
<comment type="caution">
    <text evidence="1">The sequence shown here is derived from an EMBL/GenBank/DDBJ whole genome shotgun (WGS) entry which is preliminary data.</text>
</comment>
<name>A0A2S9YJK5_9BACT</name>
<dbReference type="Proteomes" id="UP000238823">
    <property type="component" value="Unassembled WGS sequence"/>
</dbReference>
<dbReference type="RefSeq" id="WP_106091588.1">
    <property type="nucleotide sequence ID" value="NZ_PVNL01000096.1"/>
</dbReference>
<organism evidence="1 2">
    <name type="scientific">Enhygromyxa salina</name>
    <dbReference type="NCBI Taxonomy" id="215803"/>
    <lineage>
        <taxon>Bacteria</taxon>
        <taxon>Pseudomonadati</taxon>
        <taxon>Myxococcota</taxon>
        <taxon>Polyangia</taxon>
        <taxon>Nannocystales</taxon>
        <taxon>Nannocystaceae</taxon>
        <taxon>Enhygromyxa</taxon>
    </lineage>
</organism>
<accession>A0A2S9YJK5</accession>
<protein>
    <submittedName>
        <fullName evidence="1">Uncharacterized protein</fullName>
    </submittedName>
</protein>
<evidence type="ECO:0000313" key="2">
    <source>
        <dbReference type="Proteomes" id="UP000238823"/>
    </source>
</evidence>
<gene>
    <name evidence="1" type="ORF">ENSA7_46660</name>
</gene>
<sequence>MEHEHESEIGLVVSSILAMETAASLDRLALVGCLRERLEQGLIAVVRATERRVDRIELMADGDEHFFLGYAASICRLVLHLAIEPRGRVATITLRATKGQRDAYTSVGWGERDLDVGNSLLVACVLHVGVIELRRRGVRAIANQPYNASLRARYASMGFHRGEYLGLDDVAALTRAFSFIAEVYGKHGLNLFDLPS</sequence>
<dbReference type="EMBL" id="PVNL01000096">
    <property type="protein sequence ID" value="PRQ05216.1"/>
    <property type="molecule type" value="Genomic_DNA"/>
</dbReference>
<dbReference type="AlphaFoldDB" id="A0A2S9YJK5"/>
<reference evidence="1 2" key="1">
    <citation type="submission" date="2018-03" db="EMBL/GenBank/DDBJ databases">
        <title>Draft Genome Sequences of the Obligatory Marine Myxobacteria Enhygromyxa salina SWB007.</title>
        <authorList>
            <person name="Poehlein A."/>
            <person name="Moghaddam J.A."/>
            <person name="Harms H."/>
            <person name="Alanjari M."/>
            <person name="Koenig G.M."/>
            <person name="Daniel R."/>
            <person name="Schaeberle T.F."/>
        </authorList>
    </citation>
    <scope>NUCLEOTIDE SEQUENCE [LARGE SCALE GENOMIC DNA]</scope>
    <source>
        <strain evidence="1 2">SWB007</strain>
    </source>
</reference>
<evidence type="ECO:0000313" key="1">
    <source>
        <dbReference type="EMBL" id="PRQ05216.1"/>
    </source>
</evidence>